<evidence type="ECO:0000256" key="4">
    <source>
        <dbReference type="ARBA" id="ARBA00023180"/>
    </source>
</evidence>
<keyword evidence="2 6" id="KW-0732">Signal</keyword>
<organism evidence="8 9">
    <name type="scientific">Urochloa decumbens</name>
    <dbReference type="NCBI Taxonomy" id="240449"/>
    <lineage>
        <taxon>Eukaryota</taxon>
        <taxon>Viridiplantae</taxon>
        <taxon>Streptophyta</taxon>
        <taxon>Embryophyta</taxon>
        <taxon>Tracheophyta</taxon>
        <taxon>Spermatophyta</taxon>
        <taxon>Magnoliopsida</taxon>
        <taxon>Liliopsida</taxon>
        <taxon>Poales</taxon>
        <taxon>Poaceae</taxon>
        <taxon>PACMAD clade</taxon>
        <taxon>Panicoideae</taxon>
        <taxon>Panicodae</taxon>
        <taxon>Paniceae</taxon>
        <taxon>Melinidinae</taxon>
        <taxon>Urochloa</taxon>
    </lineage>
</organism>
<keyword evidence="9" id="KW-1185">Reference proteome</keyword>
<evidence type="ECO:0000256" key="3">
    <source>
        <dbReference type="ARBA" id="ARBA00023157"/>
    </source>
</evidence>
<proteinExistence type="inferred from homology"/>
<reference evidence="8" key="1">
    <citation type="submission" date="2024-10" db="EMBL/GenBank/DDBJ databases">
        <authorList>
            <person name="Ryan C."/>
        </authorList>
    </citation>
    <scope>NUCLEOTIDE SEQUENCE [LARGE SCALE GENOMIC DNA]</scope>
</reference>
<gene>
    <name evidence="8" type="ORF">URODEC1_LOCUS19838</name>
</gene>
<comment type="similarity">
    <text evidence="1">Belongs to the plant LTP family.</text>
</comment>
<dbReference type="Proteomes" id="UP001497457">
    <property type="component" value="Chromosome 13rd"/>
</dbReference>
<protein>
    <recommendedName>
        <fullName evidence="7">Bifunctional inhibitor/plant lipid transfer protein/seed storage helical domain-containing protein</fullName>
    </recommendedName>
</protein>
<dbReference type="AlphaFoldDB" id="A0ABC8X396"/>
<dbReference type="Pfam" id="PF14368">
    <property type="entry name" value="LTP_2"/>
    <property type="match status" value="1"/>
</dbReference>
<keyword evidence="3" id="KW-1015">Disulfide bond</keyword>
<feature type="signal peptide" evidence="6">
    <location>
        <begin position="1"/>
        <end position="30"/>
    </location>
</feature>
<sequence>MVPTYYAAAVRRCLLGIAVAAALLPCRCAAQPPAGSGCMPQLVRLSPCMDYLSGNATTPDGPSCCPALSGMLKSSPGCLCMVLGGTPAWLGVAVDGARVARLPGECMVQAPPASQCHAVGAPTPSPAAPGTTAPGVPAAAGPSDANAPPAGSGSKSTPASTLPYSDGNTGKPGTFFVFAAAALTLLHRF</sequence>
<accession>A0ABC8X396</accession>
<dbReference type="InterPro" id="IPR016140">
    <property type="entry name" value="Bifunc_inhib/LTP/seed_store"/>
</dbReference>
<feature type="compositionally biased region" description="Polar residues" evidence="5">
    <location>
        <begin position="153"/>
        <end position="165"/>
    </location>
</feature>
<dbReference type="SMART" id="SM00499">
    <property type="entry name" value="AAI"/>
    <property type="match status" value="1"/>
</dbReference>
<evidence type="ECO:0000256" key="6">
    <source>
        <dbReference type="SAM" id="SignalP"/>
    </source>
</evidence>
<evidence type="ECO:0000256" key="2">
    <source>
        <dbReference type="ARBA" id="ARBA00022729"/>
    </source>
</evidence>
<dbReference type="SUPFAM" id="SSF47699">
    <property type="entry name" value="Bifunctional inhibitor/lipid-transfer protein/seed storage 2S albumin"/>
    <property type="match status" value="1"/>
</dbReference>
<feature type="chain" id="PRO_5044892862" description="Bifunctional inhibitor/plant lipid transfer protein/seed storage helical domain-containing protein" evidence="6">
    <location>
        <begin position="31"/>
        <end position="189"/>
    </location>
</feature>
<evidence type="ECO:0000259" key="7">
    <source>
        <dbReference type="SMART" id="SM00499"/>
    </source>
</evidence>
<evidence type="ECO:0000256" key="1">
    <source>
        <dbReference type="ARBA" id="ARBA00009748"/>
    </source>
</evidence>
<name>A0ABC8X396_9POAL</name>
<dbReference type="InterPro" id="IPR036312">
    <property type="entry name" value="Bifun_inhib/LTP/seed_sf"/>
</dbReference>
<keyword evidence="4" id="KW-0325">Glycoprotein</keyword>
<dbReference type="EMBL" id="OZ075123">
    <property type="protein sequence ID" value="CAL4919504.1"/>
    <property type="molecule type" value="Genomic_DNA"/>
</dbReference>
<feature type="compositionally biased region" description="Low complexity" evidence="5">
    <location>
        <begin position="118"/>
        <end position="143"/>
    </location>
</feature>
<evidence type="ECO:0000313" key="8">
    <source>
        <dbReference type="EMBL" id="CAL4919504.1"/>
    </source>
</evidence>
<dbReference type="InterPro" id="IPR043325">
    <property type="entry name" value="LTSS"/>
</dbReference>
<dbReference type="Gene3D" id="1.10.110.10">
    <property type="entry name" value="Plant lipid-transfer and hydrophobic proteins"/>
    <property type="match status" value="1"/>
</dbReference>
<feature type="domain" description="Bifunctional inhibitor/plant lipid transfer protein/seed storage helical" evidence="7">
    <location>
        <begin position="38"/>
        <end position="116"/>
    </location>
</feature>
<evidence type="ECO:0000256" key="5">
    <source>
        <dbReference type="SAM" id="MobiDB-lite"/>
    </source>
</evidence>
<feature type="region of interest" description="Disordered" evidence="5">
    <location>
        <begin position="118"/>
        <end position="165"/>
    </location>
</feature>
<dbReference type="CDD" id="cd00010">
    <property type="entry name" value="AAI_LTSS"/>
    <property type="match status" value="1"/>
</dbReference>
<dbReference type="PANTHER" id="PTHR33044">
    <property type="entry name" value="BIFUNCTIONAL INHIBITOR/LIPID-TRANSFER PROTEIN/SEED STORAGE 2S ALBUMIN SUPERFAMILY PROTEIN-RELATED"/>
    <property type="match status" value="1"/>
</dbReference>
<evidence type="ECO:0000313" key="9">
    <source>
        <dbReference type="Proteomes" id="UP001497457"/>
    </source>
</evidence>